<proteinExistence type="predicted"/>
<gene>
    <name evidence="1" type="ORF">Taro_040545</name>
</gene>
<dbReference type="EMBL" id="NMUH01003937">
    <property type="protein sequence ID" value="MQM07703.1"/>
    <property type="molecule type" value="Genomic_DNA"/>
</dbReference>
<keyword evidence="2" id="KW-1185">Reference proteome</keyword>
<protein>
    <submittedName>
        <fullName evidence="1">Uncharacterized protein</fullName>
    </submittedName>
</protein>
<comment type="caution">
    <text evidence="1">The sequence shown here is derived from an EMBL/GenBank/DDBJ whole genome shotgun (WGS) entry which is preliminary data.</text>
</comment>
<evidence type="ECO:0000313" key="1">
    <source>
        <dbReference type="EMBL" id="MQM07703.1"/>
    </source>
</evidence>
<accession>A0A843W991</accession>
<organism evidence="1 2">
    <name type="scientific">Colocasia esculenta</name>
    <name type="common">Wild taro</name>
    <name type="synonym">Arum esculentum</name>
    <dbReference type="NCBI Taxonomy" id="4460"/>
    <lineage>
        <taxon>Eukaryota</taxon>
        <taxon>Viridiplantae</taxon>
        <taxon>Streptophyta</taxon>
        <taxon>Embryophyta</taxon>
        <taxon>Tracheophyta</taxon>
        <taxon>Spermatophyta</taxon>
        <taxon>Magnoliopsida</taxon>
        <taxon>Liliopsida</taxon>
        <taxon>Araceae</taxon>
        <taxon>Aroideae</taxon>
        <taxon>Colocasieae</taxon>
        <taxon>Colocasia</taxon>
    </lineage>
</organism>
<reference evidence="1" key="1">
    <citation type="submission" date="2017-07" db="EMBL/GenBank/DDBJ databases">
        <title>Taro Niue Genome Assembly and Annotation.</title>
        <authorList>
            <person name="Atibalentja N."/>
            <person name="Keating K."/>
            <person name="Fields C.J."/>
        </authorList>
    </citation>
    <scope>NUCLEOTIDE SEQUENCE</scope>
    <source>
        <strain evidence="1">Niue_2</strain>
        <tissue evidence="1">Leaf</tissue>
    </source>
</reference>
<sequence length="68" mass="7545">MHKPLVVISSLITRTHAQQRQPSSFGVRVAVRPAQATPMLTAHIPIPSRKIEATPWSPHPFGRLKGEE</sequence>
<dbReference type="Proteomes" id="UP000652761">
    <property type="component" value="Unassembled WGS sequence"/>
</dbReference>
<dbReference type="AlphaFoldDB" id="A0A843W991"/>
<evidence type="ECO:0000313" key="2">
    <source>
        <dbReference type="Proteomes" id="UP000652761"/>
    </source>
</evidence>
<name>A0A843W991_COLES</name>